<comment type="caution">
    <text evidence="3">The sequence shown here is derived from an EMBL/GenBank/DDBJ whole genome shotgun (WGS) entry which is preliminary data.</text>
</comment>
<keyword evidence="1" id="KW-0812">Transmembrane</keyword>
<accession>A0A7X2S808</accession>
<dbReference type="AlphaFoldDB" id="A0A7X2S808"/>
<evidence type="ECO:0000313" key="3">
    <source>
        <dbReference type="EMBL" id="MTH55175.1"/>
    </source>
</evidence>
<evidence type="ECO:0000256" key="1">
    <source>
        <dbReference type="SAM" id="Phobius"/>
    </source>
</evidence>
<feature type="transmembrane region" description="Helical" evidence="1">
    <location>
        <begin position="47"/>
        <end position="66"/>
    </location>
</feature>
<evidence type="ECO:0000259" key="2">
    <source>
        <dbReference type="Pfam" id="PF03703"/>
    </source>
</evidence>
<dbReference type="Pfam" id="PF03703">
    <property type="entry name" value="bPH_2"/>
    <property type="match status" value="1"/>
</dbReference>
<keyword evidence="1" id="KW-1133">Transmembrane helix</keyword>
<name>A0A7X2S808_9BACI</name>
<reference evidence="3 4" key="1">
    <citation type="journal article" date="2017" name="Int. J. Syst. Evol. Microbiol.">
        <title>Bacillus mangrovi sp. nov., isolated from a sediment sample from a mangrove forest.</title>
        <authorList>
            <person name="Gupta V."/>
            <person name="Singh P.K."/>
            <person name="Korpole S."/>
            <person name="Tanuku N.R.S."/>
            <person name="Pinnaka A.K."/>
        </authorList>
    </citation>
    <scope>NUCLEOTIDE SEQUENCE [LARGE SCALE GENOMIC DNA]</scope>
    <source>
        <strain evidence="3 4">KCTC 33872</strain>
    </source>
</reference>
<dbReference type="PANTHER" id="PTHR34473">
    <property type="entry name" value="UPF0699 TRANSMEMBRANE PROTEIN YDBS"/>
    <property type="match status" value="1"/>
</dbReference>
<protein>
    <submittedName>
        <fullName evidence="3">PH domain-containing protein</fullName>
    </submittedName>
</protein>
<gene>
    <name evidence="3" type="ORF">GKZ89_17390</name>
</gene>
<evidence type="ECO:0000313" key="4">
    <source>
        <dbReference type="Proteomes" id="UP000434639"/>
    </source>
</evidence>
<dbReference type="Proteomes" id="UP000434639">
    <property type="component" value="Unassembled WGS sequence"/>
</dbReference>
<organism evidence="3 4">
    <name type="scientific">Metabacillus mangrovi</name>
    <dbReference type="NCBI Taxonomy" id="1491830"/>
    <lineage>
        <taxon>Bacteria</taxon>
        <taxon>Bacillati</taxon>
        <taxon>Bacillota</taxon>
        <taxon>Bacilli</taxon>
        <taxon>Bacillales</taxon>
        <taxon>Bacillaceae</taxon>
        <taxon>Metabacillus</taxon>
    </lineage>
</organism>
<proteinExistence type="predicted"/>
<dbReference type="EMBL" id="WMIB01000024">
    <property type="protein sequence ID" value="MTH55175.1"/>
    <property type="molecule type" value="Genomic_DNA"/>
</dbReference>
<dbReference type="InterPro" id="IPR005182">
    <property type="entry name" value="YdbS-like_PH"/>
</dbReference>
<keyword evidence="4" id="KW-1185">Reference proteome</keyword>
<dbReference type="RefSeq" id="WP_162357042.1">
    <property type="nucleotide sequence ID" value="NZ_WMIB01000024.1"/>
</dbReference>
<feature type="transmembrane region" description="Helical" evidence="1">
    <location>
        <begin position="21"/>
        <end position="41"/>
    </location>
</feature>
<dbReference type="PANTHER" id="PTHR34473:SF2">
    <property type="entry name" value="UPF0699 TRANSMEMBRANE PROTEIN YDBT"/>
    <property type="match status" value="1"/>
</dbReference>
<sequence>MREKPGNQISMKAKTVWQITGMITAGVFALLDAALWLLVFWQSWPMWLAAGGAAAAILIAVFYGWLIPLYRQRFWRYEVHEQEIDLQYGWVTVKRTIIPMVRVQHVDTKQGPLLRKYKLSSVEISTAATKHEIPALDMEEADRLRDSISRLARVSDDDV</sequence>
<feature type="domain" description="YdbS-like PH" evidence="2">
    <location>
        <begin position="73"/>
        <end position="148"/>
    </location>
</feature>
<keyword evidence="1" id="KW-0472">Membrane</keyword>